<proteinExistence type="inferred from homology"/>
<comment type="similarity">
    <text evidence="1">Belongs to the heat shock protein 70 family.</text>
</comment>
<dbReference type="SUPFAM" id="SSF53067">
    <property type="entry name" value="Actin-like ATPase domain"/>
    <property type="match status" value="1"/>
</dbReference>
<reference evidence="4 5" key="1">
    <citation type="submission" date="2021-06" db="EMBL/GenBank/DDBJ databases">
        <authorList>
            <person name="Palmer J.M."/>
        </authorList>
    </citation>
    <scope>NUCLEOTIDE SEQUENCE [LARGE SCALE GENOMIC DNA]</scope>
    <source>
        <strain evidence="5">if_2019</strain>
        <tissue evidence="4">Muscle</tissue>
    </source>
</reference>
<gene>
    <name evidence="4" type="ORF">ILYODFUR_037318</name>
</gene>
<dbReference type="PANTHER" id="PTHR14187:SF5">
    <property type="entry name" value="HEAT SHOCK 70 KDA PROTEIN 12A"/>
    <property type="match status" value="1"/>
</dbReference>
<comment type="caution">
    <text evidence="4">The sequence shown here is derived from an EMBL/GenBank/DDBJ whole genome shotgun (WGS) entry which is preliminary data.</text>
</comment>
<dbReference type="Gene3D" id="3.90.640.10">
    <property type="entry name" value="Actin, Chain A, domain 4"/>
    <property type="match status" value="1"/>
</dbReference>
<sequence>MWIDVIFLIHVAECEFECAISCFLTFILYSVLFSSCLSKDKTIDFTVLEVLEGGTLKKLQEASRNDLGGRTVDRKFKQFLREIFSDGVWKEYEENFPSEVQKMMYDFIRLKQVDEDVQISCPDNLREQAQKKKEIKTFFDSVEGASWDEGVIRISREKLRSFFDESLQGITKSLREELQKDLNIGSIVLVGGFAESQILRQHITDQFGPQYKVLCPLRPQEAVLKGAVELGRNPKLVSSQKKGPACLNWFS</sequence>
<keyword evidence="2" id="KW-0547">Nucleotide-binding</keyword>
<keyword evidence="3" id="KW-0067">ATP-binding</keyword>
<dbReference type="InterPro" id="IPR013126">
    <property type="entry name" value="Hsp_70_fam"/>
</dbReference>
<evidence type="ECO:0000313" key="4">
    <source>
        <dbReference type="EMBL" id="MEQ2223495.1"/>
    </source>
</evidence>
<evidence type="ECO:0000256" key="3">
    <source>
        <dbReference type="ARBA" id="ARBA00022840"/>
    </source>
</evidence>
<protein>
    <submittedName>
        <fullName evidence="4">Uncharacterized protein</fullName>
    </submittedName>
</protein>
<dbReference type="Gene3D" id="3.30.420.40">
    <property type="match status" value="2"/>
</dbReference>
<name>A0ABV0SSC2_9TELE</name>
<accession>A0ABV0SSC2</accession>
<evidence type="ECO:0000313" key="5">
    <source>
        <dbReference type="Proteomes" id="UP001482620"/>
    </source>
</evidence>
<keyword evidence="5" id="KW-1185">Reference proteome</keyword>
<dbReference type="PANTHER" id="PTHR14187">
    <property type="entry name" value="ALPHA KINASE/ELONGATION FACTOR 2 KINASE"/>
    <property type="match status" value="1"/>
</dbReference>
<dbReference type="InterPro" id="IPR043129">
    <property type="entry name" value="ATPase_NBD"/>
</dbReference>
<dbReference type="Pfam" id="PF00012">
    <property type="entry name" value="HSP70"/>
    <property type="match status" value="1"/>
</dbReference>
<dbReference type="EMBL" id="JAHRIQ010008150">
    <property type="protein sequence ID" value="MEQ2223495.1"/>
    <property type="molecule type" value="Genomic_DNA"/>
</dbReference>
<evidence type="ECO:0000256" key="2">
    <source>
        <dbReference type="ARBA" id="ARBA00022741"/>
    </source>
</evidence>
<evidence type="ECO:0000256" key="1">
    <source>
        <dbReference type="ARBA" id="ARBA00007381"/>
    </source>
</evidence>
<dbReference type="Proteomes" id="UP001482620">
    <property type="component" value="Unassembled WGS sequence"/>
</dbReference>
<organism evidence="4 5">
    <name type="scientific">Ilyodon furcidens</name>
    <name type="common">goldbreast splitfin</name>
    <dbReference type="NCBI Taxonomy" id="33524"/>
    <lineage>
        <taxon>Eukaryota</taxon>
        <taxon>Metazoa</taxon>
        <taxon>Chordata</taxon>
        <taxon>Craniata</taxon>
        <taxon>Vertebrata</taxon>
        <taxon>Euteleostomi</taxon>
        <taxon>Actinopterygii</taxon>
        <taxon>Neopterygii</taxon>
        <taxon>Teleostei</taxon>
        <taxon>Neoteleostei</taxon>
        <taxon>Acanthomorphata</taxon>
        <taxon>Ovalentaria</taxon>
        <taxon>Atherinomorphae</taxon>
        <taxon>Cyprinodontiformes</taxon>
        <taxon>Goodeidae</taxon>
        <taxon>Ilyodon</taxon>
    </lineage>
</organism>